<keyword evidence="3" id="KW-0812">Transmembrane</keyword>
<dbReference type="InterPro" id="IPR015919">
    <property type="entry name" value="Cadherin-like_sf"/>
</dbReference>
<dbReference type="GO" id="GO:0007156">
    <property type="term" value="P:homophilic cell adhesion via plasma membrane adhesion molecules"/>
    <property type="evidence" value="ECO:0007669"/>
    <property type="project" value="InterPro"/>
</dbReference>
<evidence type="ECO:0000256" key="6">
    <source>
        <dbReference type="ARBA" id="ARBA00022889"/>
    </source>
</evidence>
<protein>
    <submittedName>
        <fullName evidence="14">Desmoglein-2.1-like isoform X1</fullName>
    </submittedName>
</protein>
<keyword evidence="8" id="KW-0472">Membrane</keyword>
<dbReference type="InterPro" id="IPR050971">
    <property type="entry name" value="Cadherin-domain_protein"/>
</dbReference>
<dbReference type="SMART" id="SM00112">
    <property type="entry name" value="CA"/>
    <property type="match status" value="1"/>
</dbReference>
<keyword evidence="11" id="KW-0732">Signal</keyword>
<evidence type="ECO:0000256" key="8">
    <source>
        <dbReference type="ARBA" id="ARBA00023136"/>
    </source>
</evidence>
<reference evidence="14" key="1">
    <citation type="submission" date="2025-08" db="UniProtKB">
        <authorList>
            <consortium name="RefSeq"/>
        </authorList>
    </citation>
    <scope>IDENTIFICATION</scope>
</reference>
<dbReference type="PROSITE" id="PS50268">
    <property type="entry name" value="CADHERIN_2"/>
    <property type="match status" value="1"/>
</dbReference>
<dbReference type="PANTHER" id="PTHR24025">
    <property type="entry name" value="DESMOGLEIN FAMILY MEMBER"/>
    <property type="match status" value="1"/>
</dbReference>
<evidence type="ECO:0000256" key="10">
    <source>
        <dbReference type="PROSITE-ProRule" id="PRU00043"/>
    </source>
</evidence>
<evidence type="ECO:0000259" key="12">
    <source>
        <dbReference type="PROSITE" id="PS50268"/>
    </source>
</evidence>
<evidence type="ECO:0000256" key="5">
    <source>
        <dbReference type="ARBA" id="ARBA00022837"/>
    </source>
</evidence>
<dbReference type="Proteomes" id="UP000515150">
    <property type="component" value="Chromosome 4"/>
</dbReference>
<gene>
    <name evidence="14" type="primary">LOC114853888</name>
</gene>
<keyword evidence="5 10" id="KW-0106">Calcium</keyword>
<evidence type="ECO:0000256" key="11">
    <source>
        <dbReference type="SAM" id="SignalP"/>
    </source>
</evidence>
<keyword evidence="7" id="KW-1133">Transmembrane helix</keyword>
<dbReference type="InterPro" id="IPR002126">
    <property type="entry name" value="Cadherin-like_dom"/>
</dbReference>
<keyword evidence="13" id="KW-1185">Reference proteome</keyword>
<dbReference type="GO" id="GO:0030057">
    <property type="term" value="C:desmosome"/>
    <property type="evidence" value="ECO:0007669"/>
    <property type="project" value="TreeGrafter"/>
</dbReference>
<sequence length="195" mass="22214">MAWISLAKMNLLLLLLALMLTAEAKQKRPQSFSRKKREWILPPAKLLENTDYTHKEFIAKIRSDKDKDAKVEYYLTGPGADKPPFNLFVVDHDTGFVRITNILDREKSPFFNLTGIAKYRDGTTAEDDIPLTITVLDQNDNAPYFELQTGNITEASKEGSALYFYIYWSFAESGSSYVKTMILSKAKKSHFNGVK</sequence>
<dbReference type="KEGG" id="bspl:114853888"/>
<keyword evidence="2" id="KW-1003">Cell membrane</keyword>
<dbReference type="Pfam" id="PF00028">
    <property type="entry name" value="Cadherin"/>
    <property type="match status" value="1"/>
</dbReference>
<dbReference type="GO" id="GO:0005509">
    <property type="term" value="F:calcium ion binding"/>
    <property type="evidence" value="ECO:0007669"/>
    <property type="project" value="UniProtKB-UniRule"/>
</dbReference>
<dbReference type="GO" id="GO:0009653">
    <property type="term" value="P:anatomical structure morphogenesis"/>
    <property type="evidence" value="ECO:0007669"/>
    <property type="project" value="UniProtKB-ARBA"/>
</dbReference>
<evidence type="ECO:0000256" key="2">
    <source>
        <dbReference type="ARBA" id="ARBA00022475"/>
    </source>
</evidence>
<dbReference type="PANTHER" id="PTHR24025:SF32">
    <property type="entry name" value="DESMOGLEIN-2"/>
    <property type="match status" value="1"/>
</dbReference>
<dbReference type="GeneID" id="114853888"/>
<dbReference type="GO" id="GO:0005886">
    <property type="term" value="C:plasma membrane"/>
    <property type="evidence" value="ECO:0007669"/>
    <property type="project" value="UniProtKB-SubCell"/>
</dbReference>
<keyword evidence="6" id="KW-0130">Cell adhesion</keyword>
<feature type="domain" description="Cadherin" evidence="12">
    <location>
        <begin position="63"/>
        <end position="145"/>
    </location>
</feature>
<evidence type="ECO:0000256" key="7">
    <source>
        <dbReference type="ARBA" id="ARBA00022989"/>
    </source>
</evidence>
<evidence type="ECO:0000256" key="1">
    <source>
        <dbReference type="ARBA" id="ARBA00004236"/>
    </source>
</evidence>
<evidence type="ECO:0000256" key="3">
    <source>
        <dbReference type="ARBA" id="ARBA00022692"/>
    </source>
</evidence>
<dbReference type="Gene3D" id="2.60.40.60">
    <property type="entry name" value="Cadherins"/>
    <property type="match status" value="1"/>
</dbReference>
<feature type="chain" id="PRO_5040735121" evidence="11">
    <location>
        <begin position="25"/>
        <end position="195"/>
    </location>
</feature>
<organism evidence="13 14">
    <name type="scientific">Betta splendens</name>
    <name type="common">Siamese fighting fish</name>
    <dbReference type="NCBI Taxonomy" id="158456"/>
    <lineage>
        <taxon>Eukaryota</taxon>
        <taxon>Metazoa</taxon>
        <taxon>Chordata</taxon>
        <taxon>Craniata</taxon>
        <taxon>Vertebrata</taxon>
        <taxon>Euteleostomi</taxon>
        <taxon>Actinopterygii</taxon>
        <taxon>Neopterygii</taxon>
        <taxon>Teleostei</taxon>
        <taxon>Neoteleostei</taxon>
        <taxon>Acanthomorphata</taxon>
        <taxon>Anabantaria</taxon>
        <taxon>Anabantiformes</taxon>
        <taxon>Anabantoidei</taxon>
        <taxon>Osphronemidae</taxon>
        <taxon>Betta</taxon>
    </lineage>
</organism>
<comment type="subcellular location">
    <subcellularLocation>
        <location evidence="1">Cell membrane</location>
    </subcellularLocation>
</comment>
<evidence type="ECO:0000313" key="13">
    <source>
        <dbReference type="Proteomes" id="UP000515150"/>
    </source>
</evidence>
<dbReference type="FunFam" id="2.60.40.60:FF:000011">
    <property type="entry name" value="Cadherin 1"/>
    <property type="match status" value="1"/>
</dbReference>
<dbReference type="SUPFAM" id="SSF49313">
    <property type="entry name" value="Cadherin-like"/>
    <property type="match status" value="1"/>
</dbReference>
<dbReference type="AlphaFoldDB" id="A0A9W2XQX9"/>
<keyword evidence="9" id="KW-0325">Glycoprotein</keyword>
<evidence type="ECO:0000256" key="4">
    <source>
        <dbReference type="ARBA" id="ARBA00022737"/>
    </source>
</evidence>
<evidence type="ECO:0000313" key="14">
    <source>
        <dbReference type="RefSeq" id="XP_055364426.1"/>
    </source>
</evidence>
<dbReference type="RefSeq" id="XP_055364426.1">
    <property type="nucleotide sequence ID" value="XM_055508451.1"/>
</dbReference>
<dbReference type="OrthoDB" id="6079678at2759"/>
<dbReference type="InterPro" id="IPR020894">
    <property type="entry name" value="Cadherin_CS"/>
</dbReference>
<dbReference type="PROSITE" id="PS00232">
    <property type="entry name" value="CADHERIN_1"/>
    <property type="match status" value="1"/>
</dbReference>
<dbReference type="CDD" id="cd11304">
    <property type="entry name" value="Cadherin_repeat"/>
    <property type="match status" value="1"/>
</dbReference>
<proteinExistence type="predicted"/>
<evidence type="ECO:0000256" key="9">
    <source>
        <dbReference type="ARBA" id="ARBA00023180"/>
    </source>
</evidence>
<feature type="signal peptide" evidence="11">
    <location>
        <begin position="1"/>
        <end position="24"/>
    </location>
</feature>
<dbReference type="PRINTS" id="PR00205">
    <property type="entry name" value="CADHERIN"/>
</dbReference>
<accession>A0A9W2XQX9</accession>
<name>A0A9W2XQX9_BETSP</name>
<keyword evidence="4" id="KW-0677">Repeat</keyword>